<dbReference type="GO" id="GO:0006412">
    <property type="term" value="P:translation"/>
    <property type="evidence" value="ECO:0007669"/>
    <property type="project" value="UniProtKB-UniRule"/>
</dbReference>
<name>A0A1L4D2S7_9BACT</name>
<dbReference type="PANTHER" id="PTHR11758">
    <property type="entry name" value="40S RIBOSOMAL PROTEIN S15A"/>
    <property type="match status" value="1"/>
</dbReference>
<dbReference type="GO" id="GO:0019843">
    <property type="term" value="F:rRNA binding"/>
    <property type="evidence" value="ECO:0007669"/>
    <property type="project" value="UniProtKB-UniRule"/>
</dbReference>
<keyword evidence="4 8" id="KW-0689">Ribosomal protein</keyword>
<dbReference type="GO" id="GO:1990904">
    <property type="term" value="C:ribonucleoprotein complex"/>
    <property type="evidence" value="ECO:0007669"/>
    <property type="project" value="UniProtKB-KW"/>
</dbReference>
<dbReference type="FunFam" id="3.30.1370.30:FF:000002">
    <property type="entry name" value="30S ribosomal protein S8"/>
    <property type="match status" value="1"/>
</dbReference>
<evidence type="ECO:0000256" key="5">
    <source>
        <dbReference type="ARBA" id="ARBA00023274"/>
    </source>
</evidence>
<keyword evidence="11" id="KW-1185">Reference proteome</keyword>
<dbReference type="EMBL" id="CP017834">
    <property type="protein sequence ID" value="APJ04508.1"/>
    <property type="molecule type" value="Genomic_DNA"/>
</dbReference>
<dbReference type="Gene3D" id="3.30.1370.30">
    <property type="match status" value="1"/>
</dbReference>
<organism evidence="10 11">
    <name type="scientific">Silvanigrella aquatica</name>
    <dbReference type="NCBI Taxonomy" id="1915309"/>
    <lineage>
        <taxon>Bacteria</taxon>
        <taxon>Pseudomonadati</taxon>
        <taxon>Bdellovibrionota</taxon>
        <taxon>Oligoflexia</taxon>
        <taxon>Silvanigrellales</taxon>
        <taxon>Silvanigrellaceae</taxon>
        <taxon>Silvanigrella</taxon>
    </lineage>
</organism>
<dbReference type="InterPro" id="IPR000630">
    <property type="entry name" value="Ribosomal_uS8"/>
</dbReference>
<comment type="function">
    <text evidence="8">One of the primary rRNA binding proteins, it binds directly to 16S rRNA central domain where it helps coordinate assembly of the platform of the 30S subunit.</text>
</comment>
<comment type="similarity">
    <text evidence="1 8 9">Belongs to the universal ribosomal protein uS8 family.</text>
</comment>
<evidence type="ECO:0000256" key="3">
    <source>
        <dbReference type="ARBA" id="ARBA00022884"/>
    </source>
</evidence>
<protein>
    <recommendedName>
        <fullName evidence="6 8">Small ribosomal subunit protein uS8</fullName>
    </recommendedName>
</protein>
<proteinExistence type="inferred from homology"/>
<dbReference type="GO" id="GO:0005840">
    <property type="term" value="C:ribosome"/>
    <property type="evidence" value="ECO:0007669"/>
    <property type="project" value="UniProtKB-KW"/>
</dbReference>
<evidence type="ECO:0000313" key="11">
    <source>
        <dbReference type="Proteomes" id="UP000184731"/>
    </source>
</evidence>
<evidence type="ECO:0000256" key="7">
    <source>
        <dbReference type="ARBA" id="ARBA00046740"/>
    </source>
</evidence>
<evidence type="ECO:0000256" key="8">
    <source>
        <dbReference type="HAMAP-Rule" id="MF_01302"/>
    </source>
</evidence>
<keyword evidence="5 8" id="KW-0687">Ribonucleoprotein</keyword>
<dbReference type="KEGG" id="saqi:AXG55_11545"/>
<dbReference type="Gene3D" id="3.30.1490.10">
    <property type="match status" value="1"/>
</dbReference>
<sequence length="132" mass="14362">MNATDPIADMLTRIRNASSAGLKYTTIPASIMKIEITKILETEGLIRGYRLIKDNGQGKIKIAMKYSEVGQPVIRGLKRVSKPGCRVYKGVADLPKIRGGLGFAILTTPKGVLTSKTARTERVGGEVLAYVW</sequence>
<accession>A0A1L4D2S7</accession>
<keyword evidence="3 8" id="KW-0694">RNA-binding</keyword>
<dbReference type="InterPro" id="IPR047863">
    <property type="entry name" value="Ribosomal_uS8_CS"/>
</dbReference>
<evidence type="ECO:0000256" key="1">
    <source>
        <dbReference type="ARBA" id="ARBA00006471"/>
    </source>
</evidence>
<evidence type="ECO:0000256" key="2">
    <source>
        <dbReference type="ARBA" id="ARBA00022730"/>
    </source>
</evidence>
<dbReference type="STRING" id="1915309.AXG55_11545"/>
<dbReference type="HAMAP" id="MF_01302_B">
    <property type="entry name" value="Ribosomal_uS8_B"/>
    <property type="match status" value="1"/>
</dbReference>
<dbReference type="GO" id="GO:0003735">
    <property type="term" value="F:structural constituent of ribosome"/>
    <property type="evidence" value="ECO:0007669"/>
    <property type="project" value="InterPro"/>
</dbReference>
<evidence type="ECO:0000256" key="4">
    <source>
        <dbReference type="ARBA" id="ARBA00022980"/>
    </source>
</evidence>
<dbReference type="RefSeq" id="WP_148698255.1">
    <property type="nucleotide sequence ID" value="NZ_CP017834.1"/>
</dbReference>
<dbReference type="Pfam" id="PF00410">
    <property type="entry name" value="Ribosomal_S8"/>
    <property type="match status" value="1"/>
</dbReference>
<dbReference type="Proteomes" id="UP000184731">
    <property type="component" value="Chromosome"/>
</dbReference>
<evidence type="ECO:0000313" key="10">
    <source>
        <dbReference type="EMBL" id="APJ04508.1"/>
    </source>
</evidence>
<reference evidence="10 11" key="1">
    <citation type="submission" date="2016-10" db="EMBL/GenBank/DDBJ databases">
        <title>Silvanigrella aquatica sp. nov., isolated from a freshwater lake located in the Black Forest, Germany, description of Silvanigrellaceae fam. nov., Silvanigrellales ord. nov., reclassification of the order Bdellovibrionales in the class Oligoflexia, reclassification of the families Bacteriovoracaceae and Halobacteriovoraceae in the new order Bacteriovoracales ord. nov., and reclassification of the family Pseudobacteriovoracaceae in the order Oligoflexiales.</title>
        <authorList>
            <person name="Hahn M.W."/>
            <person name="Schmidt J."/>
            <person name="Koll U."/>
            <person name="Rohde M."/>
            <person name="Verbag S."/>
            <person name="Pitt A."/>
            <person name="Nakai R."/>
            <person name="Naganuma T."/>
            <person name="Lang E."/>
        </authorList>
    </citation>
    <scope>NUCLEOTIDE SEQUENCE [LARGE SCALE GENOMIC DNA]</scope>
    <source>
        <strain evidence="10 11">MWH-Nonnen-W8red</strain>
    </source>
</reference>
<evidence type="ECO:0000256" key="9">
    <source>
        <dbReference type="RuleBase" id="RU003660"/>
    </source>
</evidence>
<keyword evidence="2 8" id="KW-0699">rRNA-binding</keyword>
<dbReference type="OrthoDB" id="9802617at2"/>
<dbReference type="NCBIfam" id="NF001109">
    <property type="entry name" value="PRK00136.1"/>
    <property type="match status" value="1"/>
</dbReference>
<gene>
    <name evidence="8" type="primary">rpsH</name>
    <name evidence="10" type="ORF">AXG55_11545</name>
</gene>
<dbReference type="PROSITE" id="PS00053">
    <property type="entry name" value="RIBOSOMAL_S8"/>
    <property type="match status" value="1"/>
</dbReference>
<dbReference type="InterPro" id="IPR035987">
    <property type="entry name" value="Ribosomal_uS8_sf"/>
</dbReference>
<dbReference type="SUPFAM" id="SSF56047">
    <property type="entry name" value="Ribosomal protein S8"/>
    <property type="match status" value="1"/>
</dbReference>
<evidence type="ECO:0000256" key="6">
    <source>
        <dbReference type="ARBA" id="ARBA00035258"/>
    </source>
</evidence>
<dbReference type="AlphaFoldDB" id="A0A1L4D2S7"/>
<dbReference type="GO" id="GO:0005737">
    <property type="term" value="C:cytoplasm"/>
    <property type="evidence" value="ECO:0007669"/>
    <property type="project" value="UniProtKB-ARBA"/>
</dbReference>
<dbReference type="FunFam" id="3.30.1490.10:FF:000001">
    <property type="entry name" value="30S ribosomal protein S8"/>
    <property type="match status" value="1"/>
</dbReference>
<comment type="subunit">
    <text evidence="7 8">Part of the 30S ribosomal subunit. Contacts proteins S5 and S12.</text>
</comment>